<dbReference type="PANTHER" id="PTHR43866:SF3">
    <property type="entry name" value="METHYLMALONATE-SEMIALDEHYDE DEHYDROGENASE [ACYLATING], MITOCHONDRIAL"/>
    <property type="match status" value="1"/>
</dbReference>
<evidence type="ECO:0000313" key="6">
    <source>
        <dbReference type="EMBL" id="KAJ8902641.1"/>
    </source>
</evidence>
<dbReference type="GO" id="GO:0004491">
    <property type="term" value="F:methylmalonate-semialdehyde dehydrogenase (acylating, NAD) activity"/>
    <property type="evidence" value="ECO:0007669"/>
    <property type="project" value="UniProtKB-EC"/>
</dbReference>
<sequence>MKAGQMARVATAVSQSVRTQTTPILSNFIGGKFVESSASDYFYATNPGTGEKSVGTPEDSTDTEIGIAVKAAVEAFPSWSRTPVSKRVSIMFRLKEAVTNDLDNLAGLVRKELGKTPADARGDVVRGLEVLEYSCGVASQLAGSSLPNFSTNIDVTQRREPLGVCLGIAPFNFPAMIPLWMFPLAISCGNTFILKPSELVPSACSRLAELAVDAGVPAGVLNIVHGRRRTVESLIAREEIKAVSFVGSTEVGTSVYTSATATGKRAQCNLGAKNHAVVMPDADPKQAAKQIVGAAFGASGQRCMALSTVVLVGDAAKVLDNLVEGAESLKVGIDDDADMGPVVTPRAKARVEKLIQSGKEQGASIVLDGTKREHPDKGGNFIYPTIIDDVKPDMEVYKQEIFGPVLVCLRAKTLKDALDLVNSNPYGNGAAIFTSSGSNARIFESEVKSGQVGINVPIPLGPPQMGFTGSAGSMLGDLPFYGQSGVQFFTKPKNVVSRWVDQDPSLSSTVIPVSR</sequence>
<dbReference type="GO" id="GO:0005739">
    <property type="term" value="C:mitochondrion"/>
    <property type="evidence" value="ECO:0007669"/>
    <property type="project" value="TreeGrafter"/>
</dbReference>
<dbReference type="Gene3D" id="3.40.309.10">
    <property type="entry name" value="Aldehyde Dehydrogenase, Chain A, domain 2"/>
    <property type="match status" value="1"/>
</dbReference>
<comment type="similarity">
    <text evidence="1">Belongs to the aldehyde dehydrogenase family.</text>
</comment>
<dbReference type="EC" id="1.2.1.27" evidence="2"/>
<dbReference type="InterPro" id="IPR016163">
    <property type="entry name" value="Ald_DH_C"/>
</dbReference>
<dbReference type="CDD" id="cd07085">
    <property type="entry name" value="ALDH_F6_MMSDH"/>
    <property type="match status" value="1"/>
</dbReference>
<feature type="domain" description="Aldehyde dehydrogenase" evidence="5">
    <location>
        <begin position="34"/>
        <end position="495"/>
    </location>
</feature>
<dbReference type="SUPFAM" id="SSF53720">
    <property type="entry name" value="ALDH-like"/>
    <property type="match status" value="1"/>
</dbReference>
<organism evidence="6 7">
    <name type="scientific">Rhodosorus marinus</name>
    <dbReference type="NCBI Taxonomy" id="101924"/>
    <lineage>
        <taxon>Eukaryota</taxon>
        <taxon>Rhodophyta</taxon>
        <taxon>Stylonematophyceae</taxon>
        <taxon>Stylonematales</taxon>
        <taxon>Stylonemataceae</taxon>
        <taxon>Rhodosorus</taxon>
    </lineage>
</organism>
<dbReference type="GO" id="GO:0006210">
    <property type="term" value="P:thymine catabolic process"/>
    <property type="evidence" value="ECO:0007669"/>
    <property type="project" value="TreeGrafter"/>
</dbReference>
<evidence type="ECO:0000313" key="7">
    <source>
        <dbReference type="Proteomes" id="UP001157974"/>
    </source>
</evidence>
<evidence type="ECO:0000256" key="1">
    <source>
        <dbReference type="ARBA" id="ARBA00009986"/>
    </source>
</evidence>
<dbReference type="InterPro" id="IPR010061">
    <property type="entry name" value="MeMal-semiAld_DH"/>
</dbReference>
<dbReference type="FunFam" id="3.40.605.10:FF:000003">
    <property type="entry name" value="Methylmalonate-semialdehyde dehydrogenase [acylating]"/>
    <property type="match status" value="1"/>
</dbReference>
<dbReference type="Proteomes" id="UP001157974">
    <property type="component" value="Unassembled WGS sequence"/>
</dbReference>
<accession>A0AAV8UMI0</accession>
<dbReference type="AlphaFoldDB" id="A0AAV8UMI0"/>
<dbReference type="FunFam" id="3.40.309.10:FF:000002">
    <property type="entry name" value="Methylmalonate-semialdehyde dehydrogenase (Acylating)"/>
    <property type="match status" value="1"/>
</dbReference>
<dbReference type="InterPro" id="IPR015590">
    <property type="entry name" value="Aldehyde_DH_dom"/>
</dbReference>
<dbReference type="NCBIfam" id="TIGR01722">
    <property type="entry name" value="MMSDH"/>
    <property type="match status" value="1"/>
</dbReference>
<keyword evidence="3" id="KW-0560">Oxidoreductase</keyword>
<dbReference type="InterPro" id="IPR016160">
    <property type="entry name" value="Ald_DH_CS_CYS"/>
</dbReference>
<dbReference type="Gene3D" id="3.40.605.10">
    <property type="entry name" value="Aldehyde Dehydrogenase, Chain A, domain 1"/>
    <property type="match status" value="1"/>
</dbReference>
<dbReference type="InterPro" id="IPR016162">
    <property type="entry name" value="Ald_DH_N"/>
</dbReference>
<dbReference type="GO" id="GO:0006574">
    <property type="term" value="P:L-valine catabolic process"/>
    <property type="evidence" value="ECO:0007669"/>
    <property type="project" value="TreeGrafter"/>
</dbReference>
<evidence type="ECO:0000259" key="5">
    <source>
        <dbReference type="Pfam" id="PF00171"/>
    </source>
</evidence>
<proteinExistence type="inferred from homology"/>
<evidence type="ECO:0000256" key="3">
    <source>
        <dbReference type="ARBA" id="ARBA00023002"/>
    </source>
</evidence>
<evidence type="ECO:0000256" key="2">
    <source>
        <dbReference type="ARBA" id="ARBA00013048"/>
    </source>
</evidence>
<reference evidence="6 7" key="1">
    <citation type="journal article" date="2023" name="Nat. Commun.">
        <title>Origin of minicircular mitochondrial genomes in red algae.</title>
        <authorList>
            <person name="Lee Y."/>
            <person name="Cho C.H."/>
            <person name="Lee Y.M."/>
            <person name="Park S.I."/>
            <person name="Yang J.H."/>
            <person name="West J.A."/>
            <person name="Bhattacharya D."/>
            <person name="Yoon H.S."/>
        </authorList>
    </citation>
    <scope>NUCLEOTIDE SEQUENCE [LARGE SCALE GENOMIC DNA]</scope>
    <source>
        <strain evidence="6 7">CCMP1338</strain>
        <tissue evidence="6">Whole cell</tissue>
    </source>
</reference>
<dbReference type="PANTHER" id="PTHR43866">
    <property type="entry name" value="MALONATE-SEMIALDEHYDE DEHYDROGENASE"/>
    <property type="match status" value="1"/>
</dbReference>
<dbReference type="InterPro" id="IPR016161">
    <property type="entry name" value="Ald_DH/histidinol_DH"/>
</dbReference>
<dbReference type="PROSITE" id="PS00070">
    <property type="entry name" value="ALDEHYDE_DEHYDR_CYS"/>
    <property type="match status" value="1"/>
</dbReference>
<keyword evidence="4" id="KW-0520">NAD</keyword>
<dbReference type="Pfam" id="PF00171">
    <property type="entry name" value="Aldedh"/>
    <property type="match status" value="1"/>
</dbReference>
<dbReference type="EMBL" id="JAMWBK010000008">
    <property type="protein sequence ID" value="KAJ8902641.1"/>
    <property type="molecule type" value="Genomic_DNA"/>
</dbReference>
<keyword evidence="7" id="KW-1185">Reference proteome</keyword>
<comment type="caution">
    <text evidence="6">The sequence shown here is derived from an EMBL/GenBank/DDBJ whole genome shotgun (WGS) entry which is preliminary data.</text>
</comment>
<evidence type="ECO:0000256" key="4">
    <source>
        <dbReference type="ARBA" id="ARBA00023027"/>
    </source>
</evidence>
<gene>
    <name evidence="6" type="ORF">NDN08_005961</name>
</gene>
<protein>
    <recommendedName>
        <fullName evidence="2">methylmalonate-semialdehyde dehydrogenase (CoA acylating)</fullName>
        <ecNumber evidence="2">1.2.1.27</ecNumber>
    </recommendedName>
</protein>
<name>A0AAV8UMI0_9RHOD</name>